<feature type="transmembrane region" description="Helical" evidence="8">
    <location>
        <begin position="317"/>
        <end position="334"/>
    </location>
</feature>
<reference evidence="11" key="1">
    <citation type="submission" date="2017-09" db="EMBL/GenBank/DDBJ databases">
        <title>Depth-based differentiation of microbial function through sediment-hosted aquifers and enrichment of novel symbionts in the deep terrestrial subsurface.</title>
        <authorList>
            <person name="Probst A.J."/>
            <person name="Ladd B."/>
            <person name="Jarett J.K."/>
            <person name="Geller-Mcgrath D.E."/>
            <person name="Sieber C.M.K."/>
            <person name="Emerson J.B."/>
            <person name="Anantharaman K."/>
            <person name="Thomas B.C."/>
            <person name="Malmstrom R."/>
            <person name="Stieglmeier M."/>
            <person name="Klingl A."/>
            <person name="Woyke T."/>
            <person name="Ryan C.M."/>
            <person name="Banfield J.F."/>
        </authorList>
    </citation>
    <scope>NUCLEOTIDE SEQUENCE [LARGE SCALE GENOMIC DNA]</scope>
</reference>
<dbReference type="PANTHER" id="PTHR33908:SF3">
    <property type="entry name" value="UNDECAPRENYL PHOSPHATE-ALPHA-4-AMINO-4-DEOXY-L-ARABINOSE ARABINOSYL TRANSFERASE"/>
    <property type="match status" value="1"/>
</dbReference>
<keyword evidence="4" id="KW-0808">Transferase</keyword>
<feature type="transmembrane region" description="Helical" evidence="8">
    <location>
        <begin position="37"/>
        <end position="56"/>
    </location>
</feature>
<evidence type="ECO:0000256" key="3">
    <source>
        <dbReference type="ARBA" id="ARBA00022676"/>
    </source>
</evidence>
<proteinExistence type="predicted"/>
<feature type="transmembrane region" description="Helical" evidence="8">
    <location>
        <begin position="156"/>
        <end position="175"/>
    </location>
</feature>
<dbReference type="GO" id="GO:0016763">
    <property type="term" value="F:pentosyltransferase activity"/>
    <property type="evidence" value="ECO:0007669"/>
    <property type="project" value="TreeGrafter"/>
</dbReference>
<comment type="subcellular location">
    <subcellularLocation>
        <location evidence="1">Cell membrane</location>
        <topology evidence="1">Multi-pass membrane protein</topology>
    </subcellularLocation>
</comment>
<feature type="domain" description="Glycosyltransferase RgtA/B/C/D-like" evidence="9">
    <location>
        <begin position="18"/>
        <end position="165"/>
    </location>
</feature>
<accession>A0A2M7BD19</accession>
<protein>
    <recommendedName>
        <fullName evidence="9">Glycosyltransferase RgtA/B/C/D-like domain-containing protein</fullName>
    </recommendedName>
</protein>
<feature type="transmembrane region" description="Helical" evidence="8">
    <location>
        <begin position="264"/>
        <end position="282"/>
    </location>
</feature>
<evidence type="ECO:0000256" key="1">
    <source>
        <dbReference type="ARBA" id="ARBA00004651"/>
    </source>
</evidence>
<feature type="transmembrane region" description="Helical" evidence="8">
    <location>
        <begin position="240"/>
        <end position="257"/>
    </location>
</feature>
<gene>
    <name evidence="10" type="ORF">COS54_01880</name>
</gene>
<evidence type="ECO:0000259" key="9">
    <source>
        <dbReference type="Pfam" id="PF13231"/>
    </source>
</evidence>
<keyword evidence="2" id="KW-1003">Cell membrane</keyword>
<comment type="caution">
    <text evidence="10">The sequence shown here is derived from an EMBL/GenBank/DDBJ whole genome shotgun (WGS) entry which is preliminary data.</text>
</comment>
<keyword evidence="6 8" id="KW-1133">Transmembrane helix</keyword>
<dbReference type="PANTHER" id="PTHR33908">
    <property type="entry name" value="MANNOSYLTRANSFERASE YKCB-RELATED"/>
    <property type="match status" value="1"/>
</dbReference>
<dbReference type="Proteomes" id="UP000229631">
    <property type="component" value="Unassembled WGS sequence"/>
</dbReference>
<dbReference type="GO" id="GO:0009103">
    <property type="term" value="P:lipopolysaccharide biosynthetic process"/>
    <property type="evidence" value="ECO:0007669"/>
    <property type="project" value="UniProtKB-ARBA"/>
</dbReference>
<name>A0A2M7BD19_9BACT</name>
<dbReference type="InterPro" id="IPR050297">
    <property type="entry name" value="LipidA_mod_glycosyltrf_83"/>
</dbReference>
<dbReference type="Pfam" id="PF13231">
    <property type="entry name" value="PMT_2"/>
    <property type="match status" value="1"/>
</dbReference>
<organism evidence="10 11">
    <name type="scientific">Candidatus Shapirobacteria bacterium CG03_land_8_20_14_0_80_39_12</name>
    <dbReference type="NCBI Taxonomy" id="1974879"/>
    <lineage>
        <taxon>Bacteria</taxon>
        <taxon>Candidatus Shapironibacteriota</taxon>
    </lineage>
</organism>
<evidence type="ECO:0000256" key="5">
    <source>
        <dbReference type="ARBA" id="ARBA00022692"/>
    </source>
</evidence>
<keyword evidence="3" id="KW-0328">Glycosyltransferase</keyword>
<evidence type="ECO:0000256" key="6">
    <source>
        <dbReference type="ARBA" id="ARBA00022989"/>
    </source>
</evidence>
<evidence type="ECO:0000313" key="11">
    <source>
        <dbReference type="Proteomes" id="UP000229631"/>
    </source>
</evidence>
<dbReference type="InterPro" id="IPR038731">
    <property type="entry name" value="RgtA/B/C-like"/>
</dbReference>
<feature type="transmembrane region" description="Helical" evidence="8">
    <location>
        <begin position="123"/>
        <end position="144"/>
    </location>
</feature>
<keyword evidence="5 8" id="KW-0812">Transmembrane</keyword>
<evidence type="ECO:0000256" key="7">
    <source>
        <dbReference type="ARBA" id="ARBA00023136"/>
    </source>
</evidence>
<sequence>MAGTLVFIFNRLARAHIFLFYLIGFFVKIFKNQLLGLRLFSVVGGNLSVVATYLLAKKLFDKKVAFWAAVFLAVCPFHLVFSRVGTEAIWTSFFAPLVAYLILESFLFSIFLAGFLIGFSQYFYPGARILPIMALFQLIILVLYSKLKIIEGLKKVAIIILGIILVYFPMINHFYHHPDEYSARVNIVGIFQSGWLVKESAKRPIVNIFWEQIKNSFQVFWLPVNSGSRFWFIRTPYLDFLPIIFFSLGIIILLISLKKIYQPLFLLGFFVLTVFFAGVLTIDSPTPSRYVIIFPFLAIIVGIGLEKMLSKFKTKIAKIFFGIILVLSSGYSYWRHETIDTWKYDTNTQIATFAGRYLSQKTGNYQIYFLGNNNLYYNAIPTLPFLTKKEGTDIFKPIEKYTGINEGKSYFIILPDRKADLGYLRKNYPLGKSSEFKNPLGDLLFYLFEK</sequence>
<evidence type="ECO:0000256" key="4">
    <source>
        <dbReference type="ARBA" id="ARBA00022679"/>
    </source>
</evidence>
<dbReference type="GO" id="GO:0010041">
    <property type="term" value="P:response to iron(III) ion"/>
    <property type="evidence" value="ECO:0007669"/>
    <property type="project" value="TreeGrafter"/>
</dbReference>
<keyword evidence="7 8" id="KW-0472">Membrane</keyword>
<feature type="transmembrane region" description="Helical" evidence="8">
    <location>
        <begin position="93"/>
        <end position="117"/>
    </location>
</feature>
<feature type="transmembrane region" description="Helical" evidence="8">
    <location>
        <begin position="288"/>
        <end position="305"/>
    </location>
</feature>
<dbReference type="EMBL" id="PEVC01000036">
    <property type="protein sequence ID" value="PIV00994.1"/>
    <property type="molecule type" value="Genomic_DNA"/>
</dbReference>
<evidence type="ECO:0000313" key="10">
    <source>
        <dbReference type="EMBL" id="PIV00994.1"/>
    </source>
</evidence>
<evidence type="ECO:0000256" key="2">
    <source>
        <dbReference type="ARBA" id="ARBA00022475"/>
    </source>
</evidence>
<dbReference type="GO" id="GO:0005886">
    <property type="term" value="C:plasma membrane"/>
    <property type="evidence" value="ECO:0007669"/>
    <property type="project" value="UniProtKB-SubCell"/>
</dbReference>
<feature type="transmembrane region" description="Helical" evidence="8">
    <location>
        <begin position="12"/>
        <end position="30"/>
    </location>
</feature>
<feature type="transmembrane region" description="Helical" evidence="8">
    <location>
        <begin position="62"/>
        <end position="81"/>
    </location>
</feature>
<evidence type="ECO:0000256" key="8">
    <source>
        <dbReference type="SAM" id="Phobius"/>
    </source>
</evidence>
<dbReference type="AlphaFoldDB" id="A0A2M7BD19"/>